<dbReference type="Proteomes" id="UP000642070">
    <property type="component" value="Unassembled WGS sequence"/>
</dbReference>
<reference evidence="2" key="2">
    <citation type="submission" date="2020-09" db="EMBL/GenBank/DDBJ databases">
        <authorList>
            <person name="Sun Q."/>
            <person name="Ohkuma M."/>
        </authorList>
    </citation>
    <scope>NUCLEOTIDE SEQUENCE</scope>
    <source>
        <strain evidence="2">JCM 19831</strain>
    </source>
</reference>
<dbReference type="GO" id="GO:0006412">
    <property type="term" value="P:translation"/>
    <property type="evidence" value="ECO:0007669"/>
    <property type="project" value="InterPro"/>
</dbReference>
<dbReference type="Pfam" id="PF00542">
    <property type="entry name" value="Ribosomal_L12"/>
    <property type="match status" value="1"/>
</dbReference>
<name>A0A917X582_9ACTN</name>
<comment type="caution">
    <text evidence="2">The sequence shown here is derived from an EMBL/GenBank/DDBJ whole genome shotgun (WGS) entry which is preliminary data.</text>
</comment>
<organism evidence="2 3">
    <name type="scientific">Dactylosporangium sucinum</name>
    <dbReference type="NCBI Taxonomy" id="1424081"/>
    <lineage>
        <taxon>Bacteria</taxon>
        <taxon>Bacillati</taxon>
        <taxon>Actinomycetota</taxon>
        <taxon>Actinomycetes</taxon>
        <taxon>Micromonosporales</taxon>
        <taxon>Micromonosporaceae</taxon>
        <taxon>Dactylosporangium</taxon>
    </lineage>
</organism>
<dbReference type="Gene3D" id="3.30.1390.10">
    <property type="match status" value="1"/>
</dbReference>
<evidence type="ECO:0000313" key="2">
    <source>
        <dbReference type="EMBL" id="GGM78351.1"/>
    </source>
</evidence>
<proteinExistence type="predicted"/>
<dbReference type="AlphaFoldDB" id="A0A917X582"/>
<evidence type="ECO:0000259" key="1">
    <source>
        <dbReference type="Pfam" id="PF00542"/>
    </source>
</evidence>
<accession>A0A917X582</accession>
<dbReference type="InterPro" id="IPR014719">
    <property type="entry name" value="Ribosomal_bL12_C/ClpS-like"/>
</dbReference>
<sequence length="85" mass="8942">MLLRSGGPDRSLSAQLAAVERKLDLIIAHLGIEVPEPPAPAGVLEELQAGRKIQAIKVYREATGAGLNEAKDAVEALAARYGLGR</sequence>
<keyword evidence="3" id="KW-1185">Reference proteome</keyword>
<reference evidence="2" key="1">
    <citation type="journal article" date="2014" name="Int. J. Syst. Evol. Microbiol.">
        <title>Complete genome sequence of Corynebacterium casei LMG S-19264T (=DSM 44701T), isolated from a smear-ripened cheese.</title>
        <authorList>
            <consortium name="US DOE Joint Genome Institute (JGI-PGF)"/>
            <person name="Walter F."/>
            <person name="Albersmeier A."/>
            <person name="Kalinowski J."/>
            <person name="Ruckert C."/>
        </authorList>
    </citation>
    <scope>NUCLEOTIDE SEQUENCE</scope>
    <source>
        <strain evidence="2">JCM 19831</strain>
    </source>
</reference>
<evidence type="ECO:0000313" key="3">
    <source>
        <dbReference type="Proteomes" id="UP000642070"/>
    </source>
</evidence>
<protein>
    <recommendedName>
        <fullName evidence="1">Large ribosomal subunit protein bL12 C-terminal domain-containing protein</fullName>
    </recommendedName>
</protein>
<gene>
    <name evidence="2" type="ORF">GCM10007977_094860</name>
</gene>
<dbReference type="EMBL" id="BMPI01000077">
    <property type="protein sequence ID" value="GGM78351.1"/>
    <property type="molecule type" value="Genomic_DNA"/>
</dbReference>
<dbReference type="SUPFAM" id="SSF54736">
    <property type="entry name" value="ClpS-like"/>
    <property type="match status" value="1"/>
</dbReference>
<dbReference type="GO" id="GO:0003735">
    <property type="term" value="F:structural constituent of ribosome"/>
    <property type="evidence" value="ECO:0007669"/>
    <property type="project" value="InterPro"/>
</dbReference>
<dbReference type="InterPro" id="IPR013823">
    <property type="entry name" value="Ribosomal_bL12_C"/>
</dbReference>
<dbReference type="RefSeq" id="WP_190256648.1">
    <property type="nucleotide sequence ID" value="NZ_BMPI01000077.1"/>
</dbReference>
<feature type="domain" description="Large ribosomal subunit protein bL12 C-terminal" evidence="1">
    <location>
        <begin position="43"/>
        <end position="77"/>
    </location>
</feature>